<protein>
    <recommendedName>
        <fullName evidence="4">BACON domain-containing protein</fullName>
    </recommendedName>
</protein>
<evidence type="ECO:0008006" key="4">
    <source>
        <dbReference type="Google" id="ProtNLM"/>
    </source>
</evidence>
<sequence length="594" mass="64882">MKRVIASLIAVLACAVVTSCSTNEEEFVEPLLEQITKSVTADVNGGHYEIAYSISNPAAGFEISASTKQEWIGNFTYGEGTIGFDVAPNDTGGPRNGSISVVYGEAGFSVPVTQLANEDVSFEFNLRQMTSTGVTIDVLPSDKTIYYTWNILDKAVADEKYSDDEVLTAYALELVNEDLEYYRNYVDQNGSLADVLSYADDLIRINTLNPATDYQIFAFGIDEKAGTVISAVTRSDFTTPEFKIQDECKFTITFDVVLQTEMTFTIVPDNPSTRYYVGICPTEMIDEKGADAIALEFIRQADVAGIDWAAHSSLHSGELTANTFEDMNITDMTPGVAYSVVVFGVSDLGERTTEVSYASQTLPVVVPSDMTFEITLVEQTESGAILNIVPSAKDEPYIAGVMKYEQYSEYIGKDEEFMNYVVEYGGMGVYEGDQRMDRSTALISDTDYVCFAFGYAGGITTPLTIFEFKTGKPDTGGGASVEITETKIIDGAEVGYDGMAAVYVYMSPNSEAAHWYAQALLSENGVPTDAFGNTFTDTEIVNLLTNPNNDSRYVDSEYVATPIDWGTEITFCIIAEDSEGNLGQLIKHTVTPQQ</sequence>
<dbReference type="PROSITE" id="PS51257">
    <property type="entry name" value="PROKAR_LIPOPROTEIN"/>
    <property type="match status" value="1"/>
</dbReference>
<evidence type="ECO:0000313" key="3">
    <source>
        <dbReference type="Proteomes" id="UP000824259"/>
    </source>
</evidence>
<evidence type="ECO:0000256" key="1">
    <source>
        <dbReference type="SAM" id="SignalP"/>
    </source>
</evidence>
<organism evidence="2 3">
    <name type="scientific">Candidatus Alistipes avicola</name>
    <dbReference type="NCBI Taxonomy" id="2838432"/>
    <lineage>
        <taxon>Bacteria</taxon>
        <taxon>Pseudomonadati</taxon>
        <taxon>Bacteroidota</taxon>
        <taxon>Bacteroidia</taxon>
        <taxon>Bacteroidales</taxon>
        <taxon>Rikenellaceae</taxon>
        <taxon>Alistipes</taxon>
    </lineage>
</organism>
<gene>
    <name evidence="2" type="ORF">H9779_01120</name>
</gene>
<dbReference type="EMBL" id="DWYR01000004">
    <property type="protein sequence ID" value="HJA98188.1"/>
    <property type="molecule type" value="Genomic_DNA"/>
</dbReference>
<comment type="caution">
    <text evidence="2">The sequence shown here is derived from an EMBL/GenBank/DDBJ whole genome shotgun (WGS) entry which is preliminary data.</text>
</comment>
<feature type="chain" id="PRO_5038854646" description="BACON domain-containing protein" evidence="1">
    <location>
        <begin position="23"/>
        <end position="594"/>
    </location>
</feature>
<reference evidence="2" key="1">
    <citation type="journal article" date="2021" name="PeerJ">
        <title>Extensive microbial diversity within the chicken gut microbiome revealed by metagenomics and culture.</title>
        <authorList>
            <person name="Gilroy R."/>
            <person name="Ravi A."/>
            <person name="Getino M."/>
            <person name="Pursley I."/>
            <person name="Horton D.L."/>
            <person name="Alikhan N.F."/>
            <person name="Baker D."/>
            <person name="Gharbi K."/>
            <person name="Hall N."/>
            <person name="Watson M."/>
            <person name="Adriaenssens E.M."/>
            <person name="Foster-Nyarko E."/>
            <person name="Jarju S."/>
            <person name="Secka A."/>
            <person name="Antonio M."/>
            <person name="Oren A."/>
            <person name="Chaudhuri R.R."/>
            <person name="La Ragione R."/>
            <person name="Hildebrand F."/>
            <person name="Pallen M.J."/>
        </authorList>
    </citation>
    <scope>NUCLEOTIDE SEQUENCE</scope>
    <source>
        <strain evidence="2">CHK169-11906</strain>
    </source>
</reference>
<dbReference type="AlphaFoldDB" id="A0A9D2IDU4"/>
<reference evidence="2" key="2">
    <citation type="submission" date="2021-04" db="EMBL/GenBank/DDBJ databases">
        <authorList>
            <person name="Gilroy R."/>
        </authorList>
    </citation>
    <scope>NUCLEOTIDE SEQUENCE</scope>
    <source>
        <strain evidence="2">CHK169-11906</strain>
    </source>
</reference>
<proteinExistence type="predicted"/>
<dbReference type="Proteomes" id="UP000824259">
    <property type="component" value="Unassembled WGS sequence"/>
</dbReference>
<keyword evidence="1" id="KW-0732">Signal</keyword>
<accession>A0A9D2IDU4</accession>
<feature type="signal peptide" evidence="1">
    <location>
        <begin position="1"/>
        <end position="22"/>
    </location>
</feature>
<evidence type="ECO:0000313" key="2">
    <source>
        <dbReference type="EMBL" id="HJA98188.1"/>
    </source>
</evidence>
<name>A0A9D2IDU4_9BACT</name>